<dbReference type="FunFam" id="1.10.150.50:FF:000034">
    <property type="entry name" value="ankyrin repeat and SAM domain-containing protein 4B"/>
    <property type="match status" value="1"/>
</dbReference>
<dbReference type="Pfam" id="PF23464">
    <property type="entry name" value="WWE_3"/>
    <property type="match status" value="1"/>
</dbReference>
<dbReference type="AlphaFoldDB" id="A0A4X1VVA6"/>
<dbReference type="SMART" id="SM01127">
    <property type="entry name" value="DDHD"/>
    <property type="match status" value="1"/>
</dbReference>
<name>A0A4X1VVA6_PIG</name>
<dbReference type="Pfam" id="PF02862">
    <property type="entry name" value="DDHD"/>
    <property type="match status" value="1"/>
</dbReference>
<accession>A0A4X1VVA6</accession>
<evidence type="ECO:0000313" key="5">
    <source>
        <dbReference type="Ensembl" id="ENSSSCP00070045809.1"/>
    </source>
</evidence>
<evidence type="ECO:0000313" key="6">
    <source>
        <dbReference type="Proteomes" id="UP000314985"/>
    </source>
</evidence>
<protein>
    <submittedName>
        <fullName evidence="5">DDHD domain containing 2</fullName>
    </submittedName>
</protein>
<dbReference type="PROSITE" id="PS51043">
    <property type="entry name" value="DDHD"/>
    <property type="match status" value="1"/>
</dbReference>
<dbReference type="SMART" id="SM00454">
    <property type="entry name" value="SAM"/>
    <property type="match status" value="1"/>
</dbReference>
<dbReference type="Ensembl" id="ENSSSCT00070054041.1">
    <property type="protein sequence ID" value="ENSSSCP00070045809.1"/>
    <property type="gene ID" value="ENSSSCG00070026944.1"/>
</dbReference>
<feature type="domain" description="WWE" evidence="3">
    <location>
        <begin position="30"/>
        <end position="112"/>
    </location>
</feature>
<sequence length="685" mass="78244">MSSVESHQEQLSQSDPSPSPNSCSSFELIDMDASSLYEPVSPHWFYCKIIDSKETWIPFNSEDSQQLEEAYDNGKDCNGRVVPTDGGRYDVHLGERMRYAVYWDEPASEVRRCTWFYKGAKDNKYVPYSESFSQVLEETYMLAVTLDEWKKKLESPNREIIILHNPKLMVHYQPVAGSDEWGSTPTEQGRPRTVKRGVENISVDIHGVNDFRSVSLNLLQTHFKKAHENHQIGRVEFLPVNWHSPLHSTGVDVDLQRITLPSINRLRHFTNNTILDVFFYNSPTYCQTIVDTVASEMNRIYKLFLQRNPDFKGGVSIAGHSLGSLILFDILTNQKDSLGDIDSKKDSPSVFMDQGDTPTLEEDLKKLQLSEFFSIFEKEKVDKEALALCTDKDLQEMGIPLGPRRKILNYVQTRRNSVGINRPSPQSAAGMNMSNIPKESEHCGDTNETGNDEYLDVGIGQVSVKYPRLTYKPEIFFAFGSPIGMFLTVRGLKRIDPNYKFPTCKGFFNIYHPFDPVAYRIEPMVVPGVEFEPMLIPHHKGRKRMHLELREGLTRMSMDLKNNLLGSLRMAWKSFTRAPYPALQASETVDETEAEPESSSEKPSDVNTDENPVAVKEDMPPIHVGMLNGGQRIDYVLQEKPIESFNEYLFALQSHLCYWESEDTVLLVLKEIYQTQGIFLDQPLQ</sequence>
<dbReference type="PANTHER" id="PTHR23509:SF7">
    <property type="entry name" value="PHOSPHOLIPASE DDHD2"/>
    <property type="match status" value="1"/>
</dbReference>
<reference evidence="5 6" key="1">
    <citation type="submission" date="2017-08" db="EMBL/GenBank/DDBJ databases">
        <title>USMARCv1.0.</title>
        <authorList>
            <person name="Hannum G.I."/>
            <person name="Koren S."/>
            <person name="Schroeder S.G."/>
            <person name="Chin S.C."/>
            <person name="Nonneman D.J."/>
            <person name="Becker S.A."/>
            <person name="Rosen B.D."/>
            <person name="Bickhart D.M."/>
            <person name="Putnam N.H."/>
            <person name="Green R.E."/>
            <person name="Tuggle C.K."/>
            <person name="Liu H."/>
            <person name="Rohrer G.A."/>
            <person name="Warr A."/>
            <person name="Hall R."/>
            <person name="Kim K."/>
            <person name="Hume D.A."/>
            <person name="Talbot R."/>
            <person name="Chow W."/>
            <person name="Howe K."/>
            <person name="Schwartz A.S."/>
            <person name="Watson M."/>
            <person name="Archibald A.L."/>
            <person name="Phillippy A.M."/>
            <person name="Smith T.P.L."/>
        </authorList>
    </citation>
    <scope>NUCLEOTIDE SEQUENCE [LARGE SCALE GENOMIC DNA]</scope>
</reference>
<dbReference type="InterPro" id="IPR001660">
    <property type="entry name" value="SAM"/>
</dbReference>
<gene>
    <name evidence="5" type="primary">DDHD2</name>
</gene>
<comment type="similarity">
    <text evidence="1">Belongs to the PA-PLA1 family.</text>
</comment>
<organism evidence="5 6">
    <name type="scientific">Sus scrofa</name>
    <name type="common">Pig</name>
    <dbReference type="NCBI Taxonomy" id="9823"/>
    <lineage>
        <taxon>Eukaryota</taxon>
        <taxon>Metazoa</taxon>
        <taxon>Chordata</taxon>
        <taxon>Craniata</taxon>
        <taxon>Vertebrata</taxon>
        <taxon>Euteleostomi</taxon>
        <taxon>Mammalia</taxon>
        <taxon>Eutheria</taxon>
        <taxon>Laurasiatheria</taxon>
        <taxon>Artiodactyla</taxon>
        <taxon>Suina</taxon>
        <taxon>Suidae</taxon>
        <taxon>Sus</taxon>
    </lineage>
</organism>
<dbReference type="Pfam" id="PF02825">
    <property type="entry name" value="WWE"/>
    <property type="match status" value="1"/>
</dbReference>
<dbReference type="Gene3D" id="1.10.150.50">
    <property type="entry name" value="Transcription Factor, Ets-1"/>
    <property type="match status" value="1"/>
</dbReference>
<dbReference type="InterPro" id="IPR004177">
    <property type="entry name" value="DDHD_dom"/>
</dbReference>
<feature type="compositionally biased region" description="Acidic residues" evidence="2">
    <location>
        <begin position="588"/>
        <end position="598"/>
    </location>
</feature>
<feature type="compositionally biased region" description="Low complexity" evidence="2">
    <location>
        <begin position="12"/>
        <end position="24"/>
    </location>
</feature>
<dbReference type="Pfam" id="PF00536">
    <property type="entry name" value="SAM_1"/>
    <property type="match status" value="1"/>
</dbReference>
<proteinExistence type="inferred from homology"/>
<dbReference type="SUPFAM" id="SSF47769">
    <property type="entry name" value="SAM/Pointed domain"/>
    <property type="match status" value="1"/>
</dbReference>
<dbReference type="InterPro" id="IPR004170">
    <property type="entry name" value="WWE_dom"/>
</dbReference>
<dbReference type="GO" id="GO:0046872">
    <property type="term" value="F:metal ion binding"/>
    <property type="evidence" value="ECO:0007669"/>
    <property type="project" value="InterPro"/>
</dbReference>
<dbReference type="InterPro" id="IPR057825">
    <property type="entry name" value="WWE_SEC23-DDH2"/>
</dbReference>
<evidence type="ECO:0000256" key="2">
    <source>
        <dbReference type="SAM" id="MobiDB-lite"/>
    </source>
</evidence>
<feature type="region of interest" description="Disordered" evidence="2">
    <location>
        <begin position="1"/>
        <end position="24"/>
    </location>
</feature>
<evidence type="ECO:0000259" key="4">
    <source>
        <dbReference type="PROSITE" id="PS51043"/>
    </source>
</evidence>
<dbReference type="Proteomes" id="UP000314985">
    <property type="component" value="Chromosome 15"/>
</dbReference>
<dbReference type="PROSITE" id="PS50918">
    <property type="entry name" value="WWE"/>
    <property type="match status" value="1"/>
</dbReference>
<feature type="domain" description="DDHD" evidence="4">
    <location>
        <begin position="469"/>
        <end position="674"/>
    </location>
</feature>
<feature type="region of interest" description="Disordered" evidence="2">
    <location>
        <begin position="584"/>
        <end position="613"/>
    </location>
</feature>
<evidence type="ECO:0000259" key="3">
    <source>
        <dbReference type="PROSITE" id="PS50918"/>
    </source>
</evidence>
<dbReference type="InterPro" id="IPR013761">
    <property type="entry name" value="SAM/pointed_sf"/>
</dbReference>
<reference evidence="5" key="2">
    <citation type="submission" date="2025-08" db="UniProtKB">
        <authorList>
            <consortium name="Ensembl"/>
        </authorList>
    </citation>
    <scope>IDENTIFICATION</scope>
</reference>
<evidence type="ECO:0000256" key="1">
    <source>
        <dbReference type="ARBA" id="ARBA00038464"/>
    </source>
</evidence>
<dbReference type="InterPro" id="IPR058055">
    <property type="entry name" value="PA-PLA1"/>
</dbReference>
<feature type="compositionally biased region" description="Polar residues" evidence="2">
    <location>
        <begin position="1"/>
        <end position="11"/>
    </location>
</feature>
<dbReference type="PANTHER" id="PTHR23509">
    <property type="entry name" value="PA-PL1 PHOSPHOLIPASE FAMILY"/>
    <property type="match status" value="1"/>
</dbReference>